<name>A0A8J2LN79_9HEXA</name>
<comment type="caution">
    <text evidence="2">The sequence shown here is derived from an EMBL/GenBank/DDBJ whole genome shotgun (WGS) entry which is preliminary data.</text>
</comment>
<evidence type="ECO:0000313" key="2">
    <source>
        <dbReference type="EMBL" id="CAG7835058.1"/>
    </source>
</evidence>
<reference evidence="2" key="1">
    <citation type="submission" date="2021-06" db="EMBL/GenBank/DDBJ databases">
        <authorList>
            <person name="Hodson N. C."/>
            <person name="Mongue J. A."/>
            <person name="Jaron S. K."/>
        </authorList>
    </citation>
    <scope>NUCLEOTIDE SEQUENCE</scope>
</reference>
<keyword evidence="1" id="KW-0472">Membrane</keyword>
<gene>
    <name evidence="2" type="ORF">AFUS01_LOCUS44484</name>
</gene>
<feature type="transmembrane region" description="Helical" evidence="1">
    <location>
        <begin position="74"/>
        <end position="92"/>
    </location>
</feature>
<protein>
    <submittedName>
        <fullName evidence="2">Uncharacterized protein</fullName>
    </submittedName>
</protein>
<proteinExistence type="predicted"/>
<keyword evidence="1" id="KW-0812">Transmembrane</keyword>
<evidence type="ECO:0000256" key="1">
    <source>
        <dbReference type="SAM" id="Phobius"/>
    </source>
</evidence>
<keyword evidence="1" id="KW-1133">Transmembrane helix</keyword>
<dbReference type="AlphaFoldDB" id="A0A8J2LN79"/>
<dbReference type="EMBL" id="CAJVCH010570500">
    <property type="protein sequence ID" value="CAG7835058.1"/>
    <property type="molecule type" value="Genomic_DNA"/>
</dbReference>
<keyword evidence="3" id="KW-1185">Reference proteome</keyword>
<organism evidence="2 3">
    <name type="scientific">Allacma fusca</name>
    <dbReference type="NCBI Taxonomy" id="39272"/>
    <lineage>
        <taxon>Eukaryota</taxon>
        <taxon>Metazoa</taxon>
        <taxon>Ecdysozoa</taxon>
        <taxon>Arthropoda</taxon>
        <taxon>Hexapoda</taxon>
        <taxon>Collembola</taxon>
        <taxon>Symphypleona</taxon>
        <taxon>Sminthuridae</taxon>
        <taxon>Allacma</taxon>
    </lineage>
</organism>
<evidence type="ECO:0000313" key="3">
    <source>
        <dbReference type="Proteomes" id="UP000708208"/>
    </source>
</evidence>
<feature type="transmembrane region" description="Helical" evidence="1">
    <location>
        <begin position="104"/>
        <end position="125"/>
    </location>
</feature>
<sequence length="231" mass="25550">MGVSTILYKILCAVSAVLGIIVMIVCAIYLAKVVQISANVPPLSLKSSFTECHKDKSLNPFPTAYECKYFRIRLSAAIIGIICGLIQFFFSLSQLFGQFGGDNGYVGAHIFYAICVLVVAVLVTVDWNNRSTASSSISSDDDRSKQCCGLRINYSSFVTQHQLNGNAWAALNGNYKLSTQIRLDSSTCSNKEMSVFNYYLLTKQYNYCEKQILQVAVNQIYIQNLSFGTSP</sequence>
<accession>A0A8J2LN79</accession>
<feature type="transmembrane region" description="Helical" evidence="1">
    <location>
        <begin position="6"/>
        <end position="31"/>
    </location>
</feature>
<dbReference type="Proteomes" id="UP000708208">
    <property type="component" value="Unassembled WGS sequence"/>
</dbReference>